<accession>A0AA92X1F0</accession>
<dbReference type="Gene3D" id="1.20.910.10">
    <property type="entry name" value="Heme oxygenase-like"/>
    <property type="match status" value="1"/>
</dbReference>
<dbReference type="InterPro" id="IPR004305">
    <property type="entry name" value="Thiaminase-2/PQQC"/>
</dbReference>
<dbReference type="RefSeq" id="WP_065506592.1">
    <property type="nucleotide sequence ID" value="NZ_QYYG01000007.1"/>
</dbReference>
<comment type="caution">
    <text evidence="2">The sequence shown here is derived from an EMBL/GenBank/DDBJ whole genome shotgun (WGS) entry which is preliminary data.</text>
</comment>
<evidence type="ECO:0000313" key="2">
    <source>
        <dbReference type="EMBL" id="RJF54067.1"/>
    </source>
</evidence>
<keyword evidence="3" id="KW-1185">Reference proteome</keyword>
<name>A0AA92X1F0_9GAMM</name>
<dbReference type="InterPro" id="IPR016084">
    <property type="entry name" value="Haem_Oase-like_multi-hlx"/>
</dbReference>
<feature type="domain" description="Thiaminase-2/PQQC" evidence="1">
    <location>
        <begin position="115"/>
        <end position="228"/>
    </location>
</feature>
<reference evidence="2 3" key="1">
    <citation type="submission" date="2018-09" db="EMBL/GenBank/DDBJ databases">
        <title>Draft genome of a novel serratia sp. strain with antifungal activity.</title>
        <authorList>
            <person name="Dichmann S.I."/>
            <person name="Park B.P."/>
            <person name="Pathiraja D."/>
            <person name="Choi I.-G."/>
            <person name="Stougaard P."/>
            <person name="Hennessy R.C."/>
        </authorList>
    </citation>
    <scope>NUCLEOTIDE SEQUENCE [LARGE SCALE GENOMIC DNA]</scope>
    <source>
        <strain evidence="2 3">S40</strain>
    </source>
</reference>
<protein>
    <recommendedName>
        <fullName evidence="1">Thiaminase-2/PQQC domain-containing protein</fullName>
    </recommendedName>
</protein>
<dbReference type="AlphaFoldDB" id="A0AA92X1F0"/>
<gene>
    <name evidence="2" type="ORF">D4100_19010</name>
</gene>
<dbReference type="Proteomes" id="UP000284338">
    <property type="component" value="Unassembled WGS sequence"/>
</dbReference>
<evidence type="ECO:0000313" key="3">
    <source>
        <dbReference type="Proteomes" id="UP000284338"/>
    </source>
</evidence>
<dbReference type="Pfam" id="PF03070">
    <property type="entry name" value="TENA_THI-4"/>
    <property type="match status" value="1"/>
</dbReference>
<dbReference type="EMBL" id="QYYG01000007">
    <property type="protein sequence ID" value="RJF54067.1"/>
    <property type="molecule type" value="Genomic_DNA"/>
</dbReference>
<sequence>MKCHVSCELTADSLPKCLPHATLTINRQDATLHVPGNDYAFSGASAELILAIFNDINGMNTVESLSRKSGFELEDVINLLCYLRDESILIDMNRDNTGPLSGVQLVELVKSEVVFWRKHINHQPFWQSVHDGKCSERQIHGWGIEFYHYVDAANEYMANGVAYCRESIDIRQKIAAHYAEEADHGEIFLQGLMADGLPAKLVENANPLPSTRALINYLNEVAMESSLVYTAIFSLMQSDGDGFNKAGLTEYYSRLISLYPFAKGMFGAFLKHASIDAQLGHQSSIFENLYSNDEMVSSHEVKRTFATIRQLVNYFILYYEYIFEYYGDESSQLPRRAPRITDFISSANQR</sequence>
<dbReference type="SUPFAM" id="SSF48613">
    <property type="entry name" value="Heme oxygenase-like"/>
    <property type="match status" value="1"/>
</dbReference>
<evidence type="ECO:0000259" key="1">
    <source>
        <dbReference type="Pfam" id="PF03070"/>
    </source>
</evidence>
<organism evidence="2 3">
    <name type="scientific">Serratia inhibens</name>
    <dbReference type="NCBI Taxonomy" id="2338073"/>
    <lineage>
        <taxon>Bacteria</taxon>
        <taxon>Pseudomonadati</taxon>
        <taxon>Pseudomonadota</taxon>
        <taxon>Gammaproteobacteria</taxon>
        <taxon>Enterobacterales</taxon>
        <taxon>Yersiniaceae</taxon>
        <taxon>Serratia</taxon>
    </lineage>
</organism>
<proteinExistence type="predicted"/>